<feature type="compositionally biased region" description="Acidic residues" evidence="2">
    <location>
        <begin position="279"/>
        <end position="299"/>
    </location>
</feature>
<organism evidence="4 5">
    <name type="scientific">Podospora aff. communis PSN243</name>
    <dbReference type="NCBI Taxonomy" id="3040156"/>
    <lineage>
        <taxon>Eukaryota</taxon>
        <taxon>Fungi</taxon>
        <taxon>Dikarya</taxon>
        <taxon>Ascomycota</taxon>
        <taxon>Pezizomycotina</taxon>
        <taxon>Sordariomycetes</taxon>
        <taxon>Sordariomycetidae</taxon>
        <taxon>Sordariales</taxon>
        <taxon>Podosporaceae</taxon>
        <taxon>Podospora</taxon>
    </lineage>
</organism>
<name>A0AAV9H4H5_9PEZI</name>
<reference evidence="4" key="2">
    <citation type="submission" date="2023-05" db="EMBL/GenBank/DDBJ databases">
        <authorList>
            <consortium name="Lawrence Berkeley National Laboratory"/>
            <person name="Steindorff A."/>
            <person name="Hensen N."/>
            <person name="Bonometti L."/>
            <person name="Westerberg I."/>
            <person name="Brannstrom I.O."/>
            <person name="Guillou S."/>
            <person name="Cros-Aarteil S."/>
            <person name="Calhoun S."/>
            <person name="Haridas S."/>
            <person name="Kuo A."/>
            <person name="Mondo S."/>
            <person name="Pangilinan J."/>
            <person name="Riley R."/>
            <person name="Labutti K."/>
            <person name="Andreopoulos B."/>
            <person name="Lipzen A."/>
            <person name="Chen C."/>
            <person name="Yanf M."/>
            <person name="Daum C."/>
            <person name="Ng V."/>
            <person name="Clum A."/>
            <person name="Ohm R."/>
            <person name="Martin F."/>
            <person name="Silar P."/>
            <person name="Natvig D."/>
            <person name="Lalanne C."/>
            <person name="Gautier V."/>
            <person name="Ament-Velasquez S.L."/>
            <person name="Kruys A."/>
            <person name="Hutchinson M.I."/>
            <person name="Powell A.J."/>
            <person name="Barry K."/>
            <person name="Miller A.N."/>
            <person name="Grigoriev I.V."/>
            <person name="Debuchy R."/>
            <person name="Gladieux P."/>
            <person name="Thoren M.H."/>
            <person name="Johannesson H."/>
        </authorList>
    </citation>
    <scope>NUCLEOTIDE SEQUENCE</scope>
    <source>
        <strain evidence="4">PSN243</strain>
    </source>
</reference>
<dbReference type="InterPro" id="IPR054289">
    <property type="entry name" value="DUF7025"/>
</dbReference>
<feature type="region of interest" description="Disordered" evidence="2">
    <location>
        <begin position="272"/>
        <end position="315"/>
    </location>
</feature>
<comment type="caution">
    <text evidence="4">The sequence shown here is derived from an EMBL/GenBank/DDBJ whole genome shotgun (WGS) entry which is preliminary data.</text>
</comment>
<feature type="domain" description="AAA+ ATPase" evidence="3">
    <location>
        <begin position="708"/>
        <end position="838"/>
    </location>
</feature>
<evidence type="ECO:0000259" key="3">
    <source>
        <dbReference type="SMART" id="SM00382"/>
    </source>
</evidence>
<evidence type="ECO:0000313" key="4">
    <source>
        <dbReference type="EMBL" id="KAK4455174.1"/>
    </source>
</evidence>
<dbReference type="InterPro" id="IPR003593">
    <property type="entry name" value="AAA+_ATPase"/>
</dbReference>
<dbReference type="GO" id="GO:0005524">
    <property type="term" value="F:ATP binding"/>
    <property type="evidence" value="ECO:0007669"/>
    <property type="project" value="InterPro"/>
</dbReference>
<dbReference type="GO" id="GO:0016887">
    <property type="term" value="F:ATP hydrolysis activity"/>
    <property type="evidence" value="ECO:0007669"/>
    <property type="project" value="InterPro"/>
</dbReference>
<keyword evidence="1" id="KW-0175">Coiled coil</keyword>
<feature type="compositionally biased region" description="Polar residues" evidence="2">
    <location>
        <begin position="1208"/>
        <end position="1218"/>
    </location>
</feature>
<reference evidence="4" key="1">
    <citation type="journal article" date="2023" name="Mol. Phylogenet. Evol.">
        <title>Genome-scale phylogeny and comparative genomics of the fungal order Sordariales.</title>
        <authorList>
            <person name="Hensen N."/>
            <person name="Bonometti L."/>
            <person name="Westerberg I."/>
            <person name="Brannstrom I.O."/>
            <person name="Guillou S."/>
            <person name="Cros-Aarteil S."/>
            <person name="Calhoun S."/>
            <person name="Haridas S."/>
            <person name="Kuo A."/>
            <person name="Mondo S."/>
            <person name="Pangilinan J."/>
            <person name="Riley R."/>
            <person name="LaButti K."/>
            <person name="Andreopoulos B."/>
            <person name="Lipzen A."/>
            <person name="Chen C."/>
            <person name="Yan M."/>
            <person name="Daum C."/>
            <person name="Ng V."/>
            <person name="Clum A."/>
            <person name="Steindorff A."/>
            <person name="Ohm R.A."/>
            <person name="Martin F."/>
            <person name="Silar P."/>
            <person name="Natvig D.O."/>
            <person name="Lalanne C."/>
            <person name="Gautier V."/>
            <person name="Ament-Velasquez S.L."/>
            <person name="Kruys A."/>
            <person name="Hutchinson M.I."/>
            <person name="Powell A.J."/>
            <person name="Barry K."/>
            <person name="Miller A.N."/>
            <person name="Grigoriev I.V."/>
            <person name="Debuchy R."/>
            <person name="Gladieux P."/>
            <person name="Hiltunen Thoren M."/>
            <person name="Johannesson H."/>
        </authorList>
    </citation>
    <scope>NUCLEOTIDE SEQUENCE</scope>
    <source>
        <strain evidence="4">PSN243</strain>
    </source>
</reference>
<evidence type="ECO:0000313" key="5">
    <source>
        <dbReference type="Proteomes" id="UP001321760"/>
    </source>
</evidence>
<dbReference type="PANTHER" id="PTHR46411:SF3">
    <property type="entry name" value="AAA+ ATPASE DOMAIN-CONTAINING PROTEIN"/>
    <property type="match status" value="1"/>
</dbReference>
<sequence>MDASQPNGAAGEARGVGGVAVSGELEKRLKELRELREEVKFNRASINRLEGRLANFDPLQLQRTMSATTGPRATDARTEMTEEDTRSSTDFGSQVYMYLNPNKTIPLVRECNFSEFKNRFKKKEGRYAVDVFLSGLLMHQEMQEEYKLRDRLFQQRAPVPSGKIVNTGDKALASVVKVANATSDLISQAQQDEKWPRRIRIQSPALLRILAKVNKETWSDRPRTYYRPFNSLIHHHARVREALEELENKWGGELPADCDDEATYIAGVAEAAAKKGDSTDQDDTPDEEEDEESSEESSEGSDNGEGNEEEQDYDKVADCPKALECLRAYVKYIDNKIMPDYRKFEQADVNSKARVRFSDLWFLFRTGELVYRQVEGELPDRRDFRTGKHIWKTHKIISVPEKVAVSATDDTEIKDSAVGNDDSAFTLECFYIDYTGEEFCVVTKTFEIEQFTGEMPVTALPVYPMRFCQDHQGRLRHAEETGRSLIDFIKTKHCSYNGWTLTHDPCGDPTTDVNGVQQHQPEHINSEVMVDFGEAFQACPAWRPPRIILRSEADEGLTLPDDFRIRWWSGADRARLIGETTELLPVKSGVASRQYNKFIKENPFLRAVTENARRAKPTKEDQLTDDCVALLTGRVFAYVFQERKFAQLSVAKLRRSPKTGLALESLKIPPAIKQAIQGSIQGHLIKKAAERNMDHSWVSLDLIRGKGTGLFILLHGVPGVGKTATAEAIAEANGKPLFSITVGDLGMTPEKLETSLREIFRLASIWNCILLLDEVDTFFSQRSKADTATTKNALVSVFLRVLDYYDGILFLTTNRAGVLDEAFKSRIHYKIYYPELSLEQSLDIWKLNIHRVHQIEQEMSKTEKRPPLAIDETDLLDFAKFHFKQGSARWNGRQIRNAFQVALSLAYYEYRGERVGAAGDEVRVPTLSVKHFETMHAITTSFEHYRNTVRDATDSELALVSETRNDRFQDRLTQHWQKEYKELSLREAQVASGVEDEADDVAVRDPPARQGVVGMGIGMGMGVSNGGAMRPGGPNSGMRPRSSSQLSGSSPPNNAPWRAPGPQQGGGRPPRHIPSHDSLNPGGGNSYTPQSRSPNPSYGSSPGPQYNSGYHLSPGLGSRGNYNDGDRMVQINNSTPRGRSPMNMGGDRSYMESQQSRGYYEHRDSMGGHRDSTTEWDDPDYASPGYGGHGGQRDLGPRGGQGQGMNLGYSSSETDLQL</sequence>
<feature type="coiled-coil region" evidence="1">
    <location>
        <begin position="22"/>
        <end position="52"/>
    </location>
</feature>
<gene>
    <name evidence="4" type="ORF">QBC34DRAFT_374945</name>
</gene>
<accession>A0AAV9H4H5</accession>
<dbReference type="Proteomes" id="UP001321760">
    <property type="component" value="Unassembled WGS sequence"/>
</dbReference>
<dbReference type="Pfam" id="PF00004">
    <property type="entry name" value="AAA"/>
    <property type="match status" value="1"/>
</dbReference>
<dbReference type="SMART" id="SM00382">
    <property type="entry name" value="AAA"/>
    <property type="match status" value="1"/>
</dbReference>
<dbReference type="Gene3D" id="3.40.50.300">
    <property type="entry name" value="P-loop containing nucleotide triphosphate hydrolases"/>
    <property type="match status" value="1"/>
</dbReference>
<feature type="compositionally biased region" description="Basic and acidic residues" evidence="2">
    <location>
        <begin position="1159"/>
        <end position="1173"/>
    </location>
</feature>
<dbReference type="Pfam" id="PF22942">
    <property type="entry name" value="DUF7025"/>
    <property type="match status" value="1"/>
</dbReference>
<dbReference type="InterPro" id="IPR056599">
    <property type="entry name" value="AAA_lid_fung"/>
</dbReference>
<evidence type="ECO:0000256" key="2">
    <source>
        <dbReference type="SAM" id="MobiDB-lite"/>
    </source>
</evidence>
<proteinExistence type="predicted"/>
<evidence type="ECO:0000256" key="1">
    <source>
        <dbReference type="SAM" id="Coils"/>
    </source>
</evidence>
<feature type="region of interest" description="Disordered" evidence="2">
    <location>
        <begin position="66"/>
        <end position="87"/>
    </location>
</feature>
<dbReference type="AlphaFoldDB" id="A0AAV9H4H5"/>
<dbReference type="PANTHER" id="PTHR46411">
    <property type="entry name" value="FAMILY ATPASE, PUTATIVE-RELATED"/>
    <property type="match status" value="1"/>
</dbReference>
<dbReference type="InterPro" id="IPR003959">
    <property type="entry name" value="ATPase_AAA_core"/>
</dbReference>
<dbReference type="Pfam" id="PF23232">
    <property type="entry name" value="AAA_lid_13"/>
    <property type="match status" value="1"/>
</dbReference>
<dbReference type="InterPro" id="IPR027417">
    <property type="entry name" value="P-loop_NTPase"/>
</dbReference>
<dbReference type="EMBL" id="MU865915">
    <property type="protein sequence ID" value="KAK4455174.1"/>
    <property type="molecule type" value="Genomic_DNA"/>
</dbReference>
<keyword evidence="5" id="KW-1185">Reference proteome</keyword>
<protein>
    <recommendedName>
        <fullName evidence="3">AAA+ ATPase domain-containing protein</fullName>
    </recommendedName>
</protein>
<feature type="compositionally biased region" description="Low complexity" evidence="2">
    <location>
        <begin position="1090"/>
        <end position="1110"/>
    </location>
</feature>
<dbReference type="SUPFAM" id="SSF52540">
    <property type="entry name" value="P-loop containing nucleoside triphosphate hydrolases"/>
    <property type="match status" value="1"/>
</dbReference>
<feature type="region of interest" description="Disordered" evidence="2">
    <location>
        <begin position="1022"/>
        <end position="1218"/>
    </location>
</feature>
<feature type="compositionally biased region" description="Basic and acidic residues" evidence="2">
    <location>
        <begin position="74"/>
        <end position="87"/>
    </location>
</feature>